<dbReference type="KEGG" id="hbe:BEI_1948"/>
<keyword evidence="1" id="KW-0808">Transferase</keyword>
<sequence length="199" mass="21581">MPDARLHSPAVARNRQPILEVLTEVLPGRARVLELAAGSGEHALHFAGAHPGWDWQPSDPSPRARASIDAWRGRTGPANLHEPLDLDVAADWPLGRFDAILAINLLHIAPWAVGEALMARAGDHLEPGGVLFLYGPFRRGGRHTSESNAAFDADLRRRDPRWGIRDLEAVTAEAAAHGLGLERVVAMPANNLSLVLRRA</sequence>
<gene>
    <name evidence="1" type="ORF">BEI_1948</name>
</gene>
<dbReference type="PANTHER" id="PTHR20974:SF0">
    <property type="entry name" value="UPF0585 PROTEIN CG18661"/>
    <property type="match status" value="1"/>
</dbReference>
<organism evidence="1 2">
    <name type="scientific">Halomonas beimenensis</name>
    <dbReference type="NCBI Taxonomy" id="475662"/>
    <lineage>
        <taxon>Bacteria</taxon>
        <taxon>Pseudomonadati</taxon>
        <taxon>Pseudomonadota</taxon>
        <taxon>Gammaproteobacteria</taxon>
        <taxon>Oceanospirillales</taxon>
        <taxon>Halomonadaceae</taxon>
        <taxon>Halomonas</taxon>
    </lineage>
</organism>
<keyword evidence="2" id="KW-1185">Reference proteome</keyword>
<evidence type="ECO:0000313" key="1">
    <source>
        <dbReference type="EMBL" id="ATJ82935.1"/>
    </source>
</evidence>
<dbReference type="Gene3D" id="3.40.50.150">
    <property type="entry name" value="Vaccinia Virus protein VP39"/>
    <property type="match status" value="1"/>
</dbReference>
<dbReference type="EMBL" id="CP021435">
    <property type="protein sequence ID" value="ATJ82935.1"/>
    <property type="molecule type" value="Genomic_DNA"/>
</dbReference>
<dbReference type="InterPro" id="IPR029063">
    <property type="entry name" value="SAM-dependent_MTases_sf"/>
</dbReference>
<dbReference type="OrthoDB" id="5563826at2"/>
<name>A0A291P7S4_9GAMM</name>
<dbReference type="RefSeq" id="WP_097789327.1">
    <property type="nucleotide sequence ID" value="NZ_BAAADT010000002.1"/>
</dbReference>
<dbReference type="GO" id="GO:0032259">
    <property type="term" value="P:methylation"/>
    <property type="evidence" value="ECO:0007669"/>
    <property type="project" value="UniProtKB-KW"/>
</dbReference>
<dbReference type="PANTHER" id="PTHR20974">
    <property type="entry name" value="UPF0585 PROTEIN CG18661"/>
    <property type="match status" value="1"/>
</dbReference>
<accession>A0A291P7S4</accession>
<dbReference type="SUPFAM" id="SSF53335">
    <property type="entry name" value="S-adenosyl-L-methionine-dependent methyltransferases"/>
    <property type="match status" value="1"/>
</dbReference>
<dbReference type="AlphaFoldDB" id="A0A291P7S4"/>
<dbReference type="GO" id="GO:0008168">
    <property type="term" value="F:methyltransferase activity"/>
    <property type="evidence" value="ECO:0007669"/>
    <property type="project" value="UniProtKB-KW"/>
</dbReference>
<proteinExistence type="predicted"/>
<dbReference type="CDD" id="cd02440">
    <property type="entry name" value="AdoMet_MTases"/>
    <property type="match status" value="1"/>
</dbReference>
<protein>
    <submittedName>
        <fullName evidence="1">SAM-dependent methyltransferase</fullName>
    </submittedName>
</protein>
<keyword evidence="1" id="KW-0489">Methyltransferase</keyword>
<dbReference type="InterPro" id="IPR010342">
    <property type="entry name" value="DUF938"/>
</dbReference>
<reference evidence="1 2" key="1">
    <citation type="journal article" date="2017" name="Sci. Rep.">
        <title>Revealing the Saline Adaptation Strategies of the Halophilic Bacterium Halomonas beimenensis through High-throughput Omics and Transposon Mutagenesis Approaches.</title>
        <authorList>
            <person name="Chen Y.H."/>
            <person name="Lin S.S."/>
            <person name="Shyu Y.T."/>
        </authorList>
    </citation>
    <scope>NUCLEOTIDE SEQUENCE [LARGE SCALE GENOMIC DNA]</scope>
    <source>
        <strain evidence="1 2">NTU-111</strain>
    </source>
</reference>
<evidence type="ECO:0000313" key="2">
    <source>
        <dbReference type="Proteomes" id="UP000219993"/>
    </source>
</evidence>
<dbReference type="Pfam" id="PF06080">
    <property type="entry name" value="DUF938"/>
    <property type="match status" value="1"/>
</dbReference>
<dbReference type="Proteomes" id="UP000219993">
    <property type="component" value="Chromosome"/>
</dbReference>